<dbReference type="RefSeq" id="WP_060588096.1">
    <property type="nucleotide sequence ID" value="NZ_CP013067.1"/>
</dbReference>
<dbReference type="KEGG" id="asr:WL1483_1194"/>
<dbReference type="NCBIfam" id="NF006964">
    <property type="entry name" value="PRK09440.1-2"/>
    <property type="match status" value="1"/>
</dbReference>
<keyword evidence="6" id="KW-0670">Pyruvate</keyword>
<dbReference type="InterPro" id="IPR015424">
    <property type="entry name" value="PyrdxlP-dep_Trfase"/>
</dbReference>
<accession>A0A0S2SFX6</accession>
<dbReference type="PATRIC" id="fig|652.5.peg.4334"/>
<dbReference type="NCBIfam" id="NF006966">
    <property type="entry name" value="PRK09440.1-4"/>
    <property type="match status" value="1"/>
</dbReference>
<gene>
    <name evidence="6" type="primary">avtA</name>
    <name evidence="6" type="ORF">WL1483_1194</name>
</gene>
<evidence type="ECO:0000313" key="6">
    <source>
        <dbReference type="EMBL" id="ALP40613.1"/>
    </source>
</evidence>
<reference evidence="7" key="1">
    <citation type="submission" date="2015-10" db="EMBL/GenBank/DDBJ databases">
        <title>Complete Genome Sequence of Aeromonas schubertii strain WL1483.</title>
        <authorList>
            <person name="Liu L."/>
        </authorList>
    </citation>
    <scope>NUCLEOTIDE SEQUENCE [LARGE SCALE GENOMIC DNA]</scope>
    <source>
        <strain evidence="7">WL1483</strain>
    </source>
</reference>
<dbReference type="InterPro" id="IPR004839">
    <property type="entry name" value="Aminotransferase_I/II_large"/>
</dbReference>
<dbReference type="GO" id="GO:0005829">
    <property type="term" value="C:cytosol"/>
    <property type="evidence" value="ECO:0007669"/>
    <property type="project" value="TreeGrafter"/>
</dbReference>
<evidence type="ECO:0000256" key="3">
    <source>
        <dbReference type="ARBA" id="ARBA00022679"/>
    </source>
</evidence>
<name>A0A0S2SFX6_9GAMM</name>
<evidence type="ECO:0000259" key="5">
    <source>
        <dbReference type="Pfam" id="PF00155"/>
    </source>
</evidence>
<dbReference type="GO" id="GO:0009042">
    <property type="term" value="F:valine-pyruvate transaminase activity"/>
    <property type="evidence" value="ECO:0007669"/>
    <property type="project" value="TreeGrafter"/>
</dbReference>
<organism evidence="6 7">
    <name type="scientific">Aeromonas schubertii</name>
    <dbReference type="NCBI Taxonomy" id="652"/>
    <lineage>
        <taxon>Bacteria</taxon>
        <taxon>Pseudomonadati</taxon>
        <taxon>Pseudomonadota</taxon>
        <taxon>Gammaproteobacteria</taxon>
        <taxon>Aeromonadales</taxon>
        <taxon>Aeromonadaceae</taxon>
        <taxon>Aeromonas</taxon>
    </lineage>
</organism>
<keyword evidence="4" id="KW-0663">Pyridoxal phosphate</keyword>
<evidence type="ECO:0000256" key="1">
    <source>
        <dbReference type="ARBA" id="ARBA00001933"/>
    </source>
</evidence>
<proteinExistence type="predicted"/>
<dbReference type="InterPro" id="IPR050859">
    <property type="entry name" value="Class-I_PLP-dep_aminotransf"/>
</dbReference>
<dbReference type="Pfam" id="PF00155">
    <property type="entry name" value="Aminotran_1_2"/>
    <property type="match status" value="1"/>
</dbReference>
<dbReference type="GO" id="GO:0030170">
    <property type="term" value="F:pyridoxal phosphate binding"/>
    <property type="evidence" value="ECO:0007669"/>
    <property type="project" value="InterPro"/>
</dbReference>
<protein>
    <submittedName>
        <fullName evidence="6">Valine--pyruvate transaminase</fullName>
    </submittedName>
</protein>
<dbReference type="GO" id="GO:1901605">
    <property type="term" value="P:alpha-amino acid metabolic process"/>
    <property type="evidence" value="ECO:0007669"/>
    <property type="project" value="TreeGrafter"/>
</dbReference>
<dbReference type="AlphaFoldDB" id="A0A0S2SFX6"/>
<feature type="domain" description="Aminotransferase class I/classII large" evidence="5">
    <location>
        <begin position="49"/>
        <end position="400"/>
    </location>
</feature>
<sequence>MDFSSFGEKFTRHAGITQLMDDLNQGLTNPDAIMLGGGNPAPIPAMLEQFQQQAQALLESGDLVRAMANYDGPQGKDRFIRALADLLRRELGWEITARNIALTNGSQNAFFYLFNLLAGEFPDGRKKKVLFPLAPEYIGYADSALSEDHFVAYKPTIEKLPEGQFKYHVDFEHLEVGDDIGVICVSRPTNPTGNVLTDEEIEHLDQIARAKGIPLLLDNAYGVPFPGIIFSDVKPFWNANTILCMSLSKLGLPGTRCGIVIAQEPIIQAITNLSGIINLAPGSLGPAMAIPMIESGDIITLSEQVVKPFYRERAELAVKLLREAIPDPRFHIHKPEGALFLWLWFEDLPIHCAELYQRLKEKNLLIVPGHYFFPGIDDPDWRHSRECIRLNYAQNEDLVRRGIAILADEINALYAGR</sequence>
<evidence type="ECO:0000256" key="4">
    <source>
        <dbReference type="ARBA" id="ARBA00022898"/>
    </source>
</evidence>
<dbReference type="Gene3D" id="3.40.640.10">
    <property type="entry name" value="Type I PLP-dependent aspartate aminotransferase-like (Major domain)"/>
    <property type="match status" value="1"/>
</dbReference>
<dbReference type="InterPro" id="IPR015421">
    <property type="entry name" value="PyrdxlP-dep_Trfase_major"/>
</dbReference>
<dbReference type="PANTHER" id="PTHR42790">
    <property type="entry name" value="AMINOTRANSFERASE"/>
    <property type="match status" value="1"/>
</dbReference>
<evidence type="ECO:0000256" key="2">
    <source>
        <dbReference type="ARBA" id="ARBA00022576"/>
    </source>
</evidence>
<dbReference type="NCBIfam" id="NF006967">
    <property type="entry name" value="PRK09440.1-5"/>
    <property type="match status" value="1"/>
</dbReference>
<dbReference type="EMBL" id="CP013067">
    <property type="protein sequence ID" value="ALP40613.1"/>
    <property type="molecule type" value="Genomic_DNA"/>
</dbReference>
<comment type="cofactor">
    <cofactor evidence="1">
        <name>pyridoxal 5'-phosphate</name>
        <dbReference type="ChEBI" id="CHEBI:597326"/>
    </cofactor>
</comment>
<keyword evidence="2" id="KW-0032">Aminotransferase</keyword>
<keyword evidence="3" id="KW-0808">Transferase</keyword>
<dbReference type="Proteomes" id="UP000058114">
    <property type="component" value="Chromosome"/>
</dbReference>
<dbReference type="PANTHER" id="PTHR42790:SF4">
    <property type="entry name" value="VALINE--PYRUVATE AMINOTRANSFERASE"/>
    <property type="match status" value="1"/>
</dbReference>
<evidence type="ECO:0000313" key="7">
    <source>
        <dbReference type="Proteomes" id="UP000058114"/>
    </source>
</evidence>
<dbReference type="CDD" id="cd00609">
    <property type="entry name" value="AAT_like"/>
    <property type="match status" value="1"/>
</dbReference>
<reference evidence="6 7" key="2">
    <citation type="journal article" date="2016" name="Genome Announc.">
        <title>Complete Genome Sequence of the Highly Virulent Aeromonas schubertii Strain WL1483, Isolated from Diseased Snakehead Fish (Channa argus) in China.</title>
        <authorList>
            <person name="Liu L."/>
            <person name="Li N."/>
            <person name="Zhang D."/>
            <person name="Fu X."/>
            <person name="Shi C."/>
            <person name="Lin Q."/>
            <person name="Hao G."/>
        </authorList>
    </citation>
    <scope>NUCLEOTIDE SEQUENCE [LARGE SCALE GENOMIC DNA]</scope>
    <source>
        <strain evidence="6 7">WL1483</strain>
    </source>
</reference>
<dbReference type="SUPFAM" id="SSF53383">
    <property type="entry name" value="PLP-dependent transferases"/>
    <property type="match status" value="1"/>
</dbReference>